<dbReference type="GeneID" id="9704154"/>
<protein>
    <submittedName>
        <fullName evidence="2">tRNA-ribosyltransferase related protein</fullName>
    </submittedName>
</protein>
<dbReference type="GO" id="GO:0005737">
    <property type="term" value="C:cytoplasm"/>
    <property type="evidence" value="ECO:0007669"/>
    <property type="project" value="TreeGrafter"/>
</dbReference>
<dbReference type="PaxDb" id="79929-MTBMA_c04480"/>
<dbReference type="KEGG" id="mmg:MTBMA_c04480"/>
<reference evidence="2 3" key="2">
    <citation type="journal article" date="2010" name="J. Bacteriol.">
        <title>Complete genome sequence of Methanothermobacter marburgensis, a methanoarchaeon model organism.</title>
        <authorList>
            <person name="Liesegang H."/>
            <person name="Kaster A.K."/>
            <person name="Wiezer A."/>
            <person name="Goenrich M."/>
            <person name="Wollherr A."/>
            <person name="Seedorf H."/>
            <person name="Gottschalk G."/>
            <person name="Thauer R.K."/>
        </authorList>
    </citation>
    <scope>NUCLEOTIDE SEQUENCE [LARGE SCALE GENOMIC DNA]</scope>
    <source>
        <strain evidence="3">ATCC BAA-927 / DSM 2133 / JCM 14651 / NBRC 100331 / OCM 82 / Marburg</strain>
    </source>
</reference>
<keyword evidence="1" id="KW-0819">tRNA processing</keyword>
<dbReference type="GO" id="GO:0016740">
    <property type="term" value="F:transferase activity"/>
    <property type="evidence" value="ECO:0007669"/>
    <property type="project" value="UniProtKB-KW"/>
</dbReference>
<gene>
    <name evidence="2" type="ordered locus">MTBMA_c04480</name>
</gene>
<organism evidence="2 3">
    <name type="scientific">Methanothermobacter marburgensis (strain ATCC BAA-927 / DSM 2133 / JCM 14651 / NBRC 100331 / OCM 82 / Marburg)</name>
    <name type="common">Methanobacterium thermoautotrophicum</name>
    <dbReference type="NCBI Taxonomy" id="79929"/>
    <lineage>
        <taxon>Archaea</taxon>
        <taxon>Methanobacteriati</taxon>
        <taxon>Methanobacteriota</taxon>
        <taxon>Methanomada group</taxon>
        <taxon>Methanobacteria</taxon>
        <taxon>Methanobacteriales</taxon>
        <taxon>Methanobacteriaceae</taxon>
        <taxon>Methanothermobacter</taxon>
    </lineage>
</organism>
<dbReference type="RefSeq" id="WP_013295275.1">
    <property type="nucleotide sequence ID" value="NC_014408.1"/>
</dbReference>
<dbReference type="SUPFAM" id="SSF51713">
    <property type="entry name" value="tRNA-guanine transglycosylase"/>
    <property type="match status" value="1"/>
</dbReference>
<accession>D9PV02</accession>
<dbReference type="OrthoDB" id="115061at2157"/>
<name>D9PV02_METTM</name>
<dbReference type="InterPro" id="IPR050076">
    <property type="entry name" value="ArchSynthase1/Queuine_TRR"/>
</dbReference>
<dbReference type="InterPro" id="IPR036511">
    <property type="entry name" value="TGT-like_sf"/>
</dbReference>
<sequence>MSKTEYQIKLHDGPARLGLLGDSETPLLVKYEKMDIAPYETIPHNVPREIAEWGVTETLELASESDAEYAFIHGSRYTDLRVRCALELEETGFRKLIVANMDELLQRPMEMVRILTGIREAIKPETMLCSTFSPPAFIPLLAYMGVDVFSDAAAEFYGMINVLFTETHTYPLDTYRICSYSTDELIERNRLTLDLVLREVREHIKNGTLRNLVEERAASSPQNMSALRILDHEMQEFLQKYTPLY</sequence>
<dbReference type="HOGENOM" id="CLU_1131609_0_0_2"/>
<dbReference type="Gene3D" id="3.20.20.105">
    <property type="entry name" value="Queuine tRNA-ribosyltransferase-like"/>
    <property type="match status" value="1"/>
</dbReference>
<dbReference type="GO" id="GO:0002099">
    <property type="term" value="P:tRNA wobble guanine modification"/>
    <property type="evidence" value="ECO:0007669"/>
    <property type="project" value="TreeGrafter"/>
</dbReference>
<dbReference type="GeneID" id="43708476"/>
<dbReference type="EMBL" id="CP001710">
    <property type="protein sequence ID" value="ADL58049.1"/>
    <property type="molecule type" value="Genomic_DNA"/>
</dbReference>
<reference key="1">
    <citation type="submission" date="2009-08" db="EMBL/GenBank/DDBJ databases">
        <title>The genome sequence of Methanothermobacter marburgensis.</title>
        <authorList>
            <person name="Kaster A."/>
            <person name="Seedorf H."/>
            <person name="Goenrich M."/>
            <person name="Wiezer A."/>
            <person name="Liesegang H."/>
            <person name="Thauer R."/>
            <person name="Gottschalk G."/>
        </authorList>
    </citation>
    <scope>NUCLEOTIDE SEQUENCE</scope>
    <source>
        <strain>Marburg</strain>
    </source>
</reference>
<evidence type="ECO:0000313" key="2">
    <source>
        <dbReference type="EMBL" id="ADL58049.1"/>
    </source>
</evidence>
<dbReference type="PANTHER" id="PTHR46499">
    <property type="entry name" value="QUEUINE TRNA-RIBOSYLTRANSFERASE"/>
    <property type="match status" value="1"/>
</dbReference>
<proteinExistence type="predicted"/>
<evidence type="ECO:0000256" key="1">
    <source>
        <dbReference type="ARBA" id="ARBA00022694"/>
    </source>
</evidence>
<dbReference type="AlphaFoldDB" id="D9PV02"/>
<dbReference type="PANTHER" id="PTHR46499:SF2">
    <property type="entry name" value="ARCHAEOSINE SYNTHASE"/>
    <property type="match status" value="1"/>
</dbReference>
<keyword evidence="3" id="KW-1185">Reference proteome</keyword>
<evidence type="ECO:0000313" key="3">
    <source>
        <dbReference type="Proteomes" id="UP000000345"/>
    </source>
</evidence>
<dbReference type="STRING" id="79929.MTBMA_c04480"/>
<dbReference type="Proteomes" id="UP000000345">
    <property type="component" value="Chromosome"/>
</dbReference>